<dbReference type="SUPFAM" id="SSF46785">
    <property type="entry name" value="Winged helix' DNA-binding domain"/>
    <property type="match status" value="1"/>
</dbReference>
<dbReference type="PANTHER" id="PTHR33169">
    <property type="entry name" value="PADR-FAMILY TRANSCRIPTIONAL REGULATOR"/>
    <property type="match status" value="1"/>
</dbReference>
<gene>
    <name evidence="2" type="ORF">J2Z66_002720</name>
</gene>
<accession>A0ABS4IU79</accession>
<protein>
    <submittedName>
        <fullName evidence="2">DNA-binding PadR family transcriptional regulator</fullName>
    </submittedName>
</protein>
<dbReference type="InterPro" id="IPR005149">
    <property type="entry name" value="Tscrpt_reg_PadR_N"/>
</dbReference>
<dbReference type="GO" id="GO:0003677">
    <property type="term" value="F:DNA binding"/>
    <property type="evidence" value="ECO:0007669"/>
    <property type="project" value="UniProtKB-KW"/>
</dbReference>
<dbReference type="Pfam" id="PF03551">
    <property type="entry name" value="PadR"/>
    <property type="match status" value="1"/>
</dbReference>
<dbReference type="PANTHER" id="PTHR33169:SF26">
    <property type="entry name" value="CONSERVED PROTEIN"/>
    <property type="match status" value="1"/>
</dbReference>
<evidence type="ECO:0000313" key="3">
    <source>
        <dbReference type="Proteomes" id="UP001519287"/>
    </source>
</evidence>
<sequence>MIEIYELYIVGELLAGPKHGYLLHSILKAVLGPFRQISWGVLYPLMNKLVKAGMLQEMKDETAAKGRRKRVFALTPEGRERFLELMETPLEYNLETEITFKLKMMYFLHVPVSIRISCIQQYLGYIQQILDFQKANEQHVAQHPNIATDEKEQNQIYFNYCFHVMEAEKEWLLQEMDRLISLK</sequence>
<keyword evidence="3" id="KW-1185">Reference proteome</keyword>
<dbReference type="InterPro" id="IPR036388">
    <property type="entry name" value="WH-like_DNA-bd_sf"/>
</dbReference>
<keyword evidence="2" id="KW-0238">DNA-binding</keyword>
<proteinExistence type="predicted"/>
<dbReference type="Gene3D" id="1.10.10.10">
    <property type="entry name" value="Winged helix-like DNA-binding domain superfamily/Winged helix DNA-binding domain"/>
    <property type="match status" value="1"/>
</dbReference>
<dbReference type="Proteomes" id="UP001519287">
    <property type="component" value="Unassembled WGS sequence"/>
</dbReference>
<evidence type="ECO:0000313" key="2">
    <source>
        <dbReference type="EMBL" id="MBP1991113.1"/>
    </source>
</evidence>
<dbReference type="EMBL" id="JAGGLB010000007">
    <property type="protein sequence ID" value="MBP1991113.1"/>
    <property type="molecule type" value="Genomic_DNA"/>
</dbReference>
<dbReference type="InterPro" id="IPR052509">
    <property type="entry name" value="Metal_resp_DNA-bind_regulator"/>
</dbReference>
<name>A0ABS4IU79_9BACL</name>
<evidence type="ECO:0000259" key="1">
    <source>
        <dbReference type="Pfam" id="PF03551"/>
    </source>
</evidence>
<reference evidence="2 3" key="1">
    <citation type="submission" date="2021-03" db="EMBL/GenBank/DDBJ databases">
        <title>Genomic Encyclopedia of Type Strains, Phase IV (KMG-IV): sequencing the most valuable type-strain genomes for metagenomic binning, comparative biology and taxonomic classification.</title>
        <authorList>
            <person name="Goeker M."/>
        </authorList>
    </citation>
    <scope>NUCLEOTIDE SEQUENCE [LARGE SCALE GENOMIC DNA]</scope>
    <source>
        <strain evidence="2 3">DSM 26048</strain>
    </source>
</reference>
<dbReference type="InterPro" id="IPR036390">
    <property type="entry name" value="WH_DNA-bd_sf"/>
</dbReference>
<dbReference type="RefSeq" id="WP_209971851.1">
    <property type="nucleotide sequence ID" value="NZ_JAGGLB010000007.1"/>
</dbReference>
<comment type="caution">
    <text evidence="2">The sequence shown here is derived from an EMBL/GenBank/DDBJ whole genome shotgun (WGS) entry which is preliminary data.</text>
</comment>
<organism evidence="2 3">
    <name type="scientific">Paenibacillus eucommiae</name>
    <dbReference type="NCBI Taxonomy" id="1355755"/>
    <lineage>
        <taxon>Bacteria</taxon>
        <taxon>Bacillati</taxon>
        <taxon>Bacillota</taxon>
        <taxon>Bacilli</taxon>
        <taxon>Bacillales</taxon>
        <taxon>Paenibacillaceae</taxon>
        <taxon>Paenibacillus</taxon>
    </lineage>
</organism>
<feature type="domain" description="Transcription regulator PadR N-terminal" evidence="1">
    <location>
        <begin position="15"/>
        <end position="82"/>
    </location>
</feature>